<dbReference type="AlphaFoldDB" id="A0A1Q3EV56"/>
<feature type="domain" description="SAM" evidence="1">
    <location>
        <begin position="140"/>
        <end position="197"/>
    </location>
</feature>
<evidence type="ECO:0000259" key="1">
    <source>
        <dbReference type="Pfam" id="PF00536"/>
    </source>
</evidence>
<proteinExistence type="predicted"/>
<dbReference type="EMBL" id="GFDL01015856">
    <property type="protein sequence ID" value="JAV19189.1"/>
    <property type="molecule type" value="Transcribed_RNA"/>
</dbReference>
<protein>
    <recommendedName>
        <fullName evidence="1">SAM domain-containing protein</fullName>
    </recommendedName>
</protein>
<accession>A0A1Q3EV56</accession>
<evidence type="ECO:0000313" key="2">
    <source>
        <dbReference type="EMBL" id="JAV19189.1"/>
    </source>
</evidence>
<dbReference type="SUPFAM" id="SSF47769">
    <property type="entry name" value="SAM/Pointed domain"/>
    <property type="match status" value="1"/>
</dbReference>
<dbReference type="Gene3D" id="1.10.150.50">
    <property type="entry name" value="Transcription Factor, Ets-1"/>
    <property type="match status" value="1"/>
</dbReference>
<dbReference type="Pfam" id="PF00536">
    <property type="entry name" value="SAM_1"/>
    <property type="match status" value="1"/>
</dbReference>
<name>A0A1Q3EV56_CULTA</name>
<organism evidence="2">
    <name type="scientific">Culex tarsalis</name>
    <name type="common">Encephalitis mosquito</name>
    <dbReference type="NCBI Taxonomy" id="7177"/>
    <lineage>
        <taxon>Eukaryota</taxon>
        <taxon>Metazoa</taxon>
        <taxon>Ecdysozoa</taxon>
        <taxon>Arthropoda</taxon>
        <taxon>Hexapoda</taxon>
        <taxon>Insecta</taxon>
        <taxon>Pterygota</taxon>
        <taxon>Neoptera</taxon>
        <taxon>Endopterygota</taxon>
        <taxon>Diptera</taxon>
        <taxon>Nematocera</taxon>
        <taxon>Culicoidea</taxon>
        <taxon>Culicidae</taxon>
        <taxon>Culicinae</taxon>
        <taxon>Culicini</taxon>
        <taxon>Culex</taxon>
        <taxon>Culex</taxon>
    </lineage>
</organism>
<dbReference type="InterPro" id="IPR001660">
    <property type="entry name" value="SAM"/>
</dbReference>
<dbReference type="InterPro" id="IPR013761">
    <property type="entry name" value="SAM/pointed_sf"/>
</dbReference>
<sequence>MFHQRVPTPTETSAMVSPKIFKFSPESLAAVDVSFESYKQQSKPQKRSFTPIANERNMRSPNISPIPISNRPAKTTTTTTIRMTPRHVNTPRPKDIKRPMVPKLLVDNSKLSTSMKDHQRNQSMITLSTPLAKRKREHRITVPKILRDLDLARYIDVFVREKIDFVLFLTLNEDDLQTIGIDCQRDIELILSKVAELNSCL</sequence>
<reference evidence="2" key="1">
    <citation type="submission" date="2017-01" db="EMBL/GenBank/DDBJ databases">
        <title>A deep insight into the sialotranscriptome of adult male and female Cluex tarsalis mosquitoes.</title>
        <authorList>
            <person name="Ribeiro J.M."/>
            <person name="Moreira F."/>
            <person name="Bernard K.A."/>
            <person name="Calvo E."/>
        </authorList>
    </citation>
    <scope>NUCLEOTIDE SEQUENCE</scope>
    <source>
        <strain evidence="2">Kern County</strain>
        <tissue evidence="2">Salivary glands</tissue>
    </source>
</reference>